<dbReference type="InterPro" id="IPR008517">
    <property type="entry name" value="GNA1162-like"/>
</dbReference>
<dbReference type="Proteomes" id="UP000503640">
    <property type="component" value="Unassembled WGS sequence"/>
</dbReference>
<gene>
    <name evidence="1" type="ORF">AMYX_18200</name>
</gene>
<accession>A0A7I9VLU1</accession>
<dbReference type="Gene3D" id="3.40.50.10610">
    <property type="entry name" value="ABC-type transport auxiliary lipoprotein component"/>
    <property type="match status" value="1"/>
</dbReference>
<keyword evidence="2" id="KW-1185">Reference proteome</keyword>
<evidence type="ECO:0000313" key="1">
    <source>
        <dbReference type="EMBL" id="GEJ57079.1"/>
    </source>
</evidence>
<proteinExistence type="predicted"/>
<evidence type="ECO:0000313" key="2">
    <source>
        <dbReference type="Proteomes" id="UP000503640"/>
    </source>
</evidence>
<name>A0A7I9VLU1_9BACT</name>
<organism evidence="1 2">
    <name type="scientific">Anaeromyxobacter diazotrophicus</name>
    <dbReference type="NCBI Taxonomy" id="2590199"/>
    <lineage>
        <taxon>Bacteria</taxon>
        <taxon>Pseudomonadati</taxon>
        <taxon>Myxococcota</taxon>
        <taxon>Myxococcia</taxon>
        <taxon>Myxococcales</taxon>
        <taxon>Cystobacterineae</taxon>
        <taxon>Anaeromyxobacteraceae</taxon>
        <taxon>Anaeromyxobacter</taxon>
    </lineage>
</organism>
<comment type="caution">
    <text evidence="1">The sequence shown here is derived from an EMBL/GenBank/DDBJ whole genome shotgun (WGS) entry which is preliminary data.</text>
</comment>
<reference evidence="2" key="1">
    <citation type="journal article" date="2020" name="Appl. Environ. Microbiol.">
        <title>Diazotrophic Anaeromyxobacter Isolates from Soils.</title>
        <authorList>
            <person name="Masuda Y."/>
            <person name="Yamanaka H."/>
            <person name="Xu Z.X."/>
            <person name="Shiratori Y."/>
            <person name="Aono T."/>
            <person name="Amachi S."/>
            <person name="Senoo K."/>
            <person name="Itoh H."/>
        </authorList>
    </citation>
    <scope>NUCLEOTIDE SEQUENCE [LARGE SCALE GENOMIC DNA]</scope>
    <source>
        <strain evidence="2">R267</strain>
    </source>
</reference>
<protein>
    <submittedName>
        <fullName evidence="1">Lipoprotein</fullName>
    </submittedName>
</protein>
<dbReference type="RefSeq" id="WP_176064568.1">
    <property type="nucleotide sequence ID" value="NZ_BJTG01000004.1"/>
</dbReference>
<dbReference type="AlphaFoldDB" id="A0A7I9VLU1"/>
<dbReference type="Pfam" id="PF05643">
    <property type="entry name" value="GNA1162-like"/>
    <property type="match status" value="1"/>
</dbReference>
<keyword evidence="1" id="KW-0449">Lipoprotein</keyword>
<dbReference type="EMBL" id="BJTG01000004">
    <property type="protein sequence ID" value="GEJ57079.1"/>
    <property type="molecule type" value="Genomic_DNA"/>
</dbReference>
<sequence>MHPSLNPSRAAALLVILAACASHTSHRYQDANMDFGSVKTVAVVPFTNLSRDNLAGDRVRDVFANALLSTGAVYVLPQGEVIRGLGKVGVASPTAPSVDEVVKLGQTLKADAVITGVVKEYGDVRSGTASANVISLSIQMQETATGKVVFAGSTTKGGIRFRDRLLGGGGEPINDVTEAAVNDLIDKLLK</sequence>